<dbReference type="Gramene" id="KMS94536">
    <property type="protein sequence ID" value="KMS94536"/>
    <property type="gene ID" value="BVRB_020430"/>
</dbReference>
<dbReference type="GO" id="GO:0045003">
    <property type="term" value="P:double-strand break repair via synthesis-dependent strand annealing"/>
    <property type="evidence" value="ECO:0007669"/>
    <property type="project" value="TreeGrafter"/>
</dbReference>
<dbReference type="GO" id="GO:0005657">
    <property type="term" value="C:replication fork"/>
    <property type="evidence" value="ECO:0007669"/>
    <property type="project" value="TreeGrafter"/>
</dbReference>
<dbReference type="SUPFAM" id="SSF52540">
    <property type="entry name" value="P-loop containing nucleoside triphosphate hydrolases"/>
    <property type="match status" value="1"/>
</dbReference>
<protein>
    <submittedName>
        <fullName evidence="1">Uncharacterized protein</fullName>
    </submittedName>
</protein>
<dbReference type="GO" id="GO:0090656">
    <property type="term" value="P:t-circle formation"/>
    <property type="evidence" value="ECO:0007669"/>
    <property type="project" value="TreeGrafter"/>
</dbReference>
<dbReference type="PANTHER" id="PTHR46487">
    <property type="entry name" value="DNA REPAIR PROTEIN XRCC3"/>
    <property type="match status" value="1"/>
</dbReference>
<sequence>MILFEWVPALLKNPQDNIKLVVVDSVAALLRMEGSVKDRSQLAYHLRQLAMLHNICIVASNQVSDVMSNQASGGQLQFLSSGRLVTPALGRRWSIDISRRIILTRDRSPVPRRVMFASGSSYCPDGHIEFYINDMGVFGKPQSDSRDPIP</sequence>
<keyword evidence="2" id="KW-1185">Reference proteome</keyword>
<dbReference type="OrthoDB" id="1861185at2759"/>
<dbReference type="PANTHER" id="PTHR46487:SF1">
    <property type="entry name" value="DNA REPAIR PROTEIN XRCC3"/>
    <property type="match status" value="1"/>
</dbReference>
<evidence type="ECO:0000313" key="2">
    <source>
        <dbReference type="Proteomes" id="UP000035740"/>
    </source>
</evidence>
<name>A0A0J8B0N6_BETVV</name>
<dbReference type="GO" id="GO:0071140">
    <property type="term" value="P:resolution of mitotic recombination intermediates"/>
    <property type="evidence" value="ECO:0007669"/>
    <property type="project" value="TreeGrafter"/>
</dbReference>
<dbReference type="GO" id="GO:0000400">
    <property type="term" value="F:four-way junction DNA binding"/>
    <property type="evidence" value="ECO:0007669"/>
    <property type="project" value="TreeGrafter"/>
</dbReference>
<dbReference type="GO" id="GO:0033065">
    <property type="term" value="C:Rad51C-XRCC3 complex"/>
    <property type="evidence" value="ECO:0007669"/>
    <property type="project" value="TreeGrafter"/>
</dbReference>
<dbReference type="InterPro" id="IPR027417">
    <property type="entry name" value="P-loop_NTPase"/>
</dbReference>
<dbReference type="Gene3D" id="3.40.50.300">
    <property type="entry name" value="P-loop containing nucleotide triphosphate hydrolases"/>
    <property type="match status" value="1"/>
</dbReference>
<dbReference type="Proteomes" id="UP000035740">
    <property type="component" value="Unassembled WGS sequence"/>
</dbReference>
<gene>
    <name evidence="1" type="ORF">BVRB_020430</name>
</gene>
<dbReference type="eggNOG" id="KOG1564">
    <property type="taxonomic scope" value="Eukaryota"/>
</dbReference>
<accession>A0A0J8B0N6</accession>
<dbReference type="EMBL" id="KQ092699">
    <property type="protein sequence ID" value="KMS94536.1"/>
    <property type="molecule type" value="Genomic_DNA"/>
</dbReference>
<organism evidence="1 2">
    <name type="scientific">Beta vulgaris subsp. vulgaris</name>
    <name type="common">Beet</name>
    <dbReference type="NCBI Taxonomy" id="3555"/>
    <lineage>
        <taxon>Eukaryota</taxon>
        <taxon>Viridiplantae</taxon>
        <taxon>Streptophyta</taxon>
        <taxon>Embryophyta</taxon>
        <taxon>Tracheophyta</taxon>
        <taxon>Spermatophyta</taxon>
        <taxon>Magnoliopsida</taxon>
        <taxon>eudicotyledons</taxon>
        <taxon>Gunneridae</taxon>
        <taxon>Pentapetalae</taxon>
        <taxon>Caryophyllales</taxon>
        <taxon>Chenopodiaceae</taxon>
        <taxon>Betoideae</taxon>
        <taxon>Beta</taxon>
    </lineage>
</organism>
<reference evidence="1 2" key="1">
    <citation type="journal article" date="2014" name="Nature">
        <title>The genome of the recently domesticated crop plant sugar beet (Beta vulgaris).</title>
        <authorList>
            <person name="Dohm J.C."/>
            <person name="Minoche A.E."/>
            <person name="Holtgrawe D."/>
            <person name="Capella-Gutierrez S."/>
            <person name="Zakrzewski F."/>
            <person name="Tafer H."/>
            <person name="Rupp O."/>
            <person name="Sorensen T.R."/>
            <person name="Stracke R."/>
            <person name="Reinhardt R."/>
            <person name="Goesmann A."/>
            <person name="Kraft T."/>
            <person name="Schulz B."/>
            <person name="Stadler P.F."/>
            <person name="Schmidt T."/>
            <person name="Gabaldon T."/>
            <person name="Lehrach H."/>
            <person name="Weisshaar B."/>
            <person name="Himmelbauer H."/>
        </authorList>
    </citation>
    <scope>NUCLEOTIDE SEQUENCE [LARGE SCALE GENOMIC DNA]</scope>
    <source>
        <tissue evidence="1">Taproot</tissue>
    </source>
</reference>
<proteinExistence type="predicted"/>
<evidence type="ECO:0000313" key="1">
    <source>
        <dbReference type="EMBL" id="KMS94536.1"/>
    </source>
</evidence>
<dbReference type="GO" id="GO:0000722">
    <property type="term" value="P:telomere maintenance via recombination"/>
    <property type="evidence" value="ECO:0007669"/>
    <property type="project" value="TreeGrafter"/>
</dbReference>
<dbReference type="AlphaFoldDB" id="A0A0J8B0N6"/>